<organism evidence="1 2">
    <name type="scientific">Massilia orientalis</name>
    <dbReference type="NCBI Taxonomy" id="3050128"/>
    <lineage>
        <taxon>Bacteria</taxon>
        <taxon>Pseudomonadati</taxon>
        <taxon>Pseudomonadota</taxon>
        <taxon>Betaproteobacteria</taxon>
        <taxon>Burkholderiales</taxon>
        <taxon>Oxalobacteraceae</taxon>
        <taxon>Telluria group</taxon>
        <taxon>Massilia</taxon>
    </lineage>
</organism>
<dbReference type="EMBL" id="JASNRB020000007">
    <property type="protein sequence ID" value="MFJ1468682.1"/>
    <property type="molecule type" value="Genomic_DNA"/>
</dbReference>
<accession>A0ACC7M9I0</accession>
<evidence type="ECO:0000313" key="2">
    <source>
        <dbReference type="Proteomes" id="UP001168096"/>
    </source>
</evidence>
<evidence type="ECO:0000313" key="1">
    <source>
        <dbReference type="EMBL" id="MFJ1468682.1"/>
    </source>
</evidence>
<dbReference type="Proteomes" id="UP001168096">
    <property type="component" value="Unassembled WGS sequence"/>
</dbReference>
<sequence length="141" mass="15690">MSAAQRRIDDTTRNLVRFDAAAGRWVSQPENVGGATTPTLQFETHFPVRTLELRGGVARNWSHADAVPGPDNRLDQQVPLSANLVADWRRDRFSAGANFGFRQAALSACRRSRRSICMRGATSTSMRPGSRARDRHRACRP</sequence>
<gene>
    <name evidence="1" type="ORF">QPK29_013260</name>
</gene>
<protein>
    <submittedName>
        <fullName evidence="1">Uncharacterized protein</fullName>
    </submittedName>
</protein>
<reference evidence="1" key="1">
    <citation type="submission" date="2024-11" db="EMBL/GenBank/DDBJ databases">
        <title>Description of Massilia orientalis sp. nov., isolated from rhizosphere soil of Ageratina adenophora.</title>
        <authorList>
            <person name="Wang Y."/>
        </authorList>
    </citation>
    <scope>NUCLEOTIDE SEQUENCE</scope>
    <source>
        <strain evidence="1">YIM B02787</strain>
    </source>
</reference>
<proteinExistence type="predicted"/>
<comment type="caution">
    <text evidence="1">The sequence shown here is derived from an EMBL/GenBank/DDBJ whole genome shotgun (WGS) entry which is preliminary data.</text>
</comment>
<name>A0ACC7M9I0_9BURK</name>
<keyword evidence="2" id="KW-1185">Reference proteome</keyword>